<name>A0AAV5SKV6_9BILA</name>
<protein>
    <recommendedName>
        <fullName evidence="1">F-box domain-containing protein</fullName>
    </recommendedName>
</protein>
<sequence>FRCIISMVSDEESLSAEESIDNEWPDKYFDFSFDTEYCTSRITLTGLPFELLQLIVESLGLRDRVNTSRSCHALKDAVTSTTWRCPGIILYDPNSQVRLISVSNISKLYSTRFHA</sequence>
<dbReference type="InterPro" id="IPR001810">
    <property type="entry name" value="F-box_dom"/>
</dbReference>
<comment type="caution">
    <text evidence="2">The sequence shown here is derived from an EMBL/GenBank/DDBJ whole genome shotgun (WGS) entry which is preliminary data.</text>
</comment>
<feature type="non-terminal residue" evidence="2">
    <location>
        <position position="1"/>
    </location>
</feature>
<feature type="domain" description="F-box" evidence="1">
    <location>
        <begin position="41"/>
        <end position="86"/>
    </location>
</feature>
<dbReference type="EMBL" id="BTSX01000001">
    <property type="protein sequence ID" value="GMS81313.1"/>
    <property type="molecule type" value="Genomic_DNA"/>
</dbReference>
<dbReference type="PROSITE" id="PS50181">
    <property type="entry name" value="FBOX"/>
    <property type="match status" value="1"/>
</dbReference>
<reference evidence="2" key="1">
    <citation type="submission" date="2023-10" db="EMBL/GenBank/DDBJ databases">
        <title>Genome assembly of Pristionchus species.</title>
        <authorList>
            <person name="Yoshida K."/>
            <person name="Sommer R.J."/>
        </authorList>
    </citation>
    <scope>NUCLEOTIDE SEQUENCE</scope>
    <source>
        <strain evidence="2">RS0144</strain>
    </source>
</reference>
<dbReference type="SUPFAM" id="SSF81383">
    <property type="entry name" value="F-box domain"/>
    <property type="match status" value="1"/>
</dbReference>
<evidence type="ECO:0000313" key="2">
    <source>
        <dbReference type="EMBL" id="GMS81313.1"/>
    </source>
</evidence>
<dbReference type="Pfam" id="PF00646">
    <property type="entry name" value="F-box"/>
    <property type="match status" value="1"/>
</dbReference>
<accession>A0AAV5SKV6</accession>
<evidence type="ECO:0000259" key="1">
    <source>
        <dbReference type="PROSITE" id="PS50181"/>
    </source>
</evidence>
<organism evidence="2 3">
    <name type="scientific">Pristionchus entomophagus</name>
    <dbReference type="NCBI Taxonomy" id="358040"/>
    <lineage>
        <taxon>Eukaryota</taxon>
        <taxon>Metazoa</taxon>
        <taxon>Ecdysozoa</taxon>
        <taxon>Nematoda</taxon>
        <taxon>Chromadorea</taxon>
        <taxon>Rhabditida</taxon>
        <taxon>Rhabditina</taxon>
        <taxon>Diplogasteromorpha</taxon>
        <taxon>Diplogasteroidea</taxon>
        <taxon>Neodiplogasteridae</taxon>
        <taxon>Pristionchus</taxon>
    </lineage>
</organism>
<proteinExistence type="predicted"/>
<gene>
    <name evidence="2" type="ORF">PENTCL1PPCAC_3488</name>
</gene>
<dbReference type="AlphaFoldDB" id="A0AAV5SKV6"/>
<dbReference type="InterPro" id="IPR036047">
    <property type="entry name" value="F-box-like_dom_sf"/>
</dbReference>
<evidence type="ECO:0000313" key="3">
    <source>
        <dbReference type="Proteomes" id="UP001432027"/>
    </source>
</evidence>
<keyword evidence="3" id="KW-1185">Reference proteome</keyword>
<dbReference type="Proteomes" id="UP001432027">
    <property type="component" value="Unassembled WGS sequence"/>
</dbReference>